<accession>A0A1J7K0X1</accession>
<dbReference type="OrthoDB" id="120613at2759"/>
<dbReference type="AlphaFoldDB" id="A0A1J7K0X1"/>
<keyword evidence="2" id="KW-0479">Metal-binding</keyword>
<protein>
    <recommendedName>
        <fullName evidence="8">Chitin-binding type-4 domain-containing protein</fullName>
    </recommendedName>
</protein>
<proteinExistence type="inferred from homology"/>
<reference evidence="9 10" key="1">
    <citation type="submission" date="2016-10" db="EMBL/GenBank/DDBJ databases">
        <title>Draft genome sequence of Coniochaeta ligniaria NRRL30616, a lignocellulolytic fungus for bioabatement of inhibitors in plant biomass hydrolysates.</title>
        <authorList>
            <consortium name="DOE Joint Genome Institute"/>
            <person name="Jimenez D.J."/>
            <person name="Hector R.E."/>
            <person name="Riley R."/>
            <person name="Sun H."/>
            <person name="Grigoriev I.V."/>
            <person name="Van Elsas J.D."/>
            <person name="Nichols N.N."/>
        </authorList>
    </citation>
    <scope>NUCLEOTIDE SEQUENCE [LARGE SCALE GENOMIC DNA]</scope>
    <source>
        <strain evidence="9 10">NRRL 30616</strain>
    </source>
</reference>
<keyword evidence="5" id="KW-0325">Glycoprotein</keyword>
<evidence type="ECO:0000256" key="5">
    <source>
        <dbReference type="ARBA" id="ARBA00023180"/>
    </source>
</evidence>
<evidence type="ECO:0000256" key="1">
    <source>
        <dbReference type="ARBA" id="ARBA00001973"/>
    </source>
</evidence>
<evidence type="ECO:0000313" key="10">
    <source>
        <dbReference type="Proteomes" id="UP000182658"/>
    </source>
</evidence>
<dbReference type="InterPro" id="IPR004302">
    <property type="entry name" value="Cellulose/chitin-bd_N"/>
</dbReference>
<dbReference type="Pfam" id="PF03067">
    <property type="entry name" value="LPMO_10"/>
    <property type="match status" value="1"/>
</dbReference>
<comment type="cofactor">
    <cofactor evidence="1">
        <name>Cu(2+)</name>
        <dbReference type="ChEBI" id="CHEBI:29036"/>
    </cofactor>
</comment>
<evidence type="ECO:0000256" key="2">
    <source>
        <dbReference type="ARBA" id="ARBA00022723"/>
    </source>
</evidence>
<evidence type="ECO:0000259" key="8">
    <source>
        <dbReference type="Pfam" id="PF03067"/>
    </source>
</evidence>
<organism evidence="9 10">
    <name type="scientific">Coniochaeta ligniaria NRRL 30616</name>
    <dbReference type="NCBI Taxonomy" id="1408157"/>
    <lineage>
        <taxon>Eukaryota</taxon>
        <taxon>Fungi</taxon>
        <taxon>Dikarya</taxon>
        <taxon>Ascomycota</taxon>
        <taxon>Pezizomycotina</taxon>
        <taxon>Sordariomycetes</taxon>
        <taxon>Sordariomycetidae</taxon>
        <taxon>Coniochaetales</taxon>
        <taxon>Coniochaetaceae</taxon>
        <taxon>Coniochaeta</taxon>
    </lineage>
</organism>
<evidence type="ECO:0000256" key="4">
    <source>
        <dbReference type="ARBA" id="ARBA00023157"/>
    </source>
</evidence>
<dbReference type="EMBL" id="KV875094">
    <property type="protein sequence ID" value="OIW33770.1"/>
    <property type="molecule type" value="Genomic_DNA"/>
</dbReference>
<evidence type="ECO:0000256" key="3">
    <source>
        <dbReference type="ARBA" id="ARBA00023008"/>
    </source>
</evidence>
<sequence>MRPTPFFLPVPLPHTTPSPLLLLPLLLTLTLLPTPSQAHGYLSHPPARAAGPATSLACGKPITDAIQRDNTSHIEGLPELALAADSGFDASACNLWLCRGIQFADNNNIQVWRAGQTVGVKVKITIPHDGSANVSIVDAARNEVVGDMLVFWEAGYANEREFFAGSLPVNNTEFNITLPDVGARCGRAGDCVLQWWWYGKGARQTYESCVDFVMVPAGDKAGLDTRAEGQFGWRRWVGLLPWRRTRADEERPRKAFSSRLDR</sequence>
<gene>
    <name evidence="9" type="ORF">CONLIGDRAFT_193181</name>
</gene>
<dbReference type="GO" id="GO:0046872">
    <property type="term" value="F:metal ion binding"/>
    <property type="evidence" value="ECO:0007669"/>
    <property type="project" value="UniProtKB-KW"/>
</dbReference>
<dbReference type="InterPro" id="IPR052282">
    <property type="entry name" value="Starch-active_LPMO"/>
</dbReference>
<dbReference type="Proteomes" id="UP000182658">
    <property type="component" value="Unassembled WGS sequence"/>
</dbReference>
<keyword evidence="10" id="KW-1185">Reference proteome</keyword>
<feature type="chain" id="PRO_5012769234" description="Chitin-binding type-4 domain-containing protein" evidence="7">
    <location>
        <begin position="39"/>
        <end position="262"/>
    </location>
</feature>
<keyword evidence="4" id="KW-1015">Disulfide bond</keyword>
<feature type="signal peptide" evidence="7">
    <location>
        <begin position="1"/>
        <end position="38"/>
    </location>
</feature>
<name>A0A1J7K0X1_9PEZI</name>
<dbReference type="PANTHER" id="PTHR36575:SF2">
    <property type="entry name" value="CHITIN-BINDING TYPE-4 DOMAIN-CONTAINING PROTEIN-RELATED"/>
    <property type="match status" value="1"/>
</dbReference>
<keyword evidence="7" id="KW-0732">Signal</keyword>
<dbReference type="PANTHER" id="PTHR36575">
    <property type="entry name" value="BINDING PROTEIN, PUTATIVE (AFU_ORTHOLOGUE AFUA_1G14430)-RELATED"/>
    <property type="match status" value="1"/>
</dbReference>
<feature type="domain" description="Chitin-binding type-4" evidence="8">
    <location>
        <begin position="39"/>
        <end position="212"/>
    </location>
</feature>
<keyword evidence="3" id="KW-0186">Copper</keyword>
<dbReference type="InParanoid" id="A0A1J7K0X1"/>
<comment type="similarity">
    <text evidence="6">Belongs to the polysaccharide monooxygenase AA13 family.</text>
</comment>
<evidence type="ECO:0000256" key="6">
    <source>
        <dbReference type="ARBA" id="ARBA00034311"/>
    </source>
</evidence>
<dbReference type="Gene3D" id="2.70.50.70">
    <property type="match status" value="1"/>
</dbReference>
<evidence type="ECO:0000313" key="9">
    <source>
        <dbReference type="EMBL" id="OIW33770.1"/>
    </source>
</evidence>
<evidence type="ECO:0000256" key="7">
    <source>
        <dbReference type="SAM" id="SignalP"/>
    </source>
</evidence>